<dbReference type="AlphaFoldDB" id="A0A369QI84"/>
<evidence type="ECO:0000259" key="1">
    <source>
        <dbReference type="Pfam" id="PF23019"/>
    </source>
</evidence>
<organism evidence="2 3">
    <name type="scientific">Adhaeribacter pallidiroseus</name>
    <dbReference type="NCBI Taxonomy" id="2072847"/>
    <lineage>
        <taxon>Bacteria</taxon>
        <taxon>Pseudomonadati</taxon>
        <taxon>Bacteroidota</taxon>
        <taxon>Cytophagia</taxon>
        <taxon>Cytophagales</taxon>
        <taxon>Hymenobacteraceae</taxon>
        <taxon>Adhaeribacter</taxon>
    </lineage>
</organism>
<dbReference type="EMBL" id="QASA01000001">
    <property type="protein sequence ID" value="RDC62008.1"/>
    <property type="molecule type" value="Genomic_DNA"/>
</dbReference>
<dbReference type="InterPro" id="IPR054297">
    <property type="entry name" value="DUF7033"/>
</dbReference>
<proteinExistence type="predicted"/>
<dbReference type="InterPro" id="IPR011330">
    <property type="entry name" value="Glyco_hydro/deAcase_b/a-brl"/>
</dbReference>
<dbReference type="Proteomes" id="UP000253919">
    <property type="component" value="Unassembled WGS sequence"/>
</dbReference>
<dbReference type="OrthoDB" id="5573484at2"/>
<dbReference type="CDD" id="cd10931">
    <property type="entry name" value="CE4_u7"/>
    <property type="match status" value="1"/>
</dbReference>
<dbReference type="SUPFAM" id="SSF88713">
    <property type="entry name" value="Glycoside hydrolase/deacetylase"/>
    <property type="match status" value="1"/>
</dbReference>
<comment type="caution">
    <text evidence="2">The sequence shown here is derived from an EMBL/GenBank/DDBJ whole genome shotgun (WGS) entry which is preliminary data.</text>
</comment>
<dbReference type="Gene3D" id="3.20.20.370">
    <property type="entry name" value="Glycoside hydrolase/deacetylase"/>
    <property type="match status" value="1"/>
</dbReference>
<protein>
    <recommendedName>
        <fullName evidence="1">DUF7033 domain-containing protein</fullName>
    </recommendedName>
</protein>
<dbReference type="Pfam" id="PF23019">
    <property type="entry name" value="DUF7033"/>
    <property type="match status" value="1"/>
</dbReference>
<evidence type="ECO:0000313" key="3">
    <source>
        <dbReference type="Proteomes" id="UP000253919"/>
    </source>
</evidence>
<evidence type="ECO:0000313" key="2">
    <source>
        <dbReference type="EMBL" id="RDC62008.1"/>
    </source>
</evidence>
<feature type="domain" description="DUF7033" evidence="1">
    <location>
        <begin position="88"/>
        <end position="174"/>
    </location>
</feature>
<keyword evidence="3" id="KW-1185">Reference proteome</keyword>
<reference evidence="2 3" key="1">
    <citation type="submission" date="2018-04" db="EMBL/GenBank/DDBJ databases">
        <title>Adhaeribacter sp. HMF7616 genome sequencing and assembly.</title>
        <authorList>
            <person name="Kang H."/>
            <person name="Kang J."/>
            <person name="Cha I."/>
            <person name="Kim H."/>
            <person name="Joh K."/>
        </authorList>
    </citation>
    <scope>NUCLEOTIDE SEQUENCE [LARGE SCALE GENOMIC DNA]</scope>
    <source>
        <strain evidence="2 3">HMF7616</strain>
    </source>
</reference>
<sequence length="444" mass="51601">MEAIFRYVLDQFNLIYQPQQVFAISYGINNFSRIQIKPGDITFFKKTGALPPKPPVYYTWQNQLIPFWFEEKQVDELITFADGKALIQVDIIANAFYFLSGWQEYYSPVRDQYGRFPYPESLQKKYGFITLPVVNYYFDILKTAIEQVYGVTLQSSLAGSAPFTTCLTHDVDNCQTAWRVEGWQALKQGKFLNFLKLGWQKITDQDNWFNVPAVMRTVQHYGAKSTFFFLPNAHKYQGIANADYAITQPFYQSWLTLLQQNNFEIGVHGSHVTALEPNKLTEEKQKIKAPVRGNRFHYLRFEPQQTPALLKQAGIAYDSTLGFSEHFGFRHGTCFPFYLFNFETSRAHPFLEIPLQVMDATLHHPRYLQLTAEEILPAITPMLTEIEKFGGCFTWLWHNENFSKNNVHNGPAAFHQIMQYLVNRNTSFKTAGQVFDLLQQHYPE</sequence>
<gene>
    <name evidence="2" type="ORF">AHMF7616_00598</name>
</gene>
<name>A0A369QI84_9BACT</name>
<accession>A0A369QI84</accession>
<dbReference type="RefSeq" id="WP_115371515.1">
    <property type="nucleotide sequence ID" value="NZ_QASA01000001.1"/>
</dbReference>
<dbReference type="GO" id="GO:0005975">
    <property type="term" value="P:carbohydrate metabolic process"/>
    <property type="evidence" value="ECO:0007669"/>
    <property type="project" value="InterPro"/>
</dbReference>